<dbReference type="GO" id="GO:0016747">
    <property type="term" value="F:acyltransferase activity, transferring groups other than amino-acyl groups"/>
    <property type="evidence" value="ECO:0007669"/>
    <property type="project" value="InterPro"/>
</dbReference>
<dbReference type="PANTHER" id="PTHR11161">
    <property type="entry name" value="O-ACYLTRANSFERASE"/>
    <property type="match status" value="1"/>
</dbReference>
<feature type="transmembrane region" description="Helical" evidence="2">
    <location>
        <begin position="296"/>
        <end position="318"/>
    </location>
</feature>
<feature type="transmembrane region" description="Helical" evidence="2">
    <location>
        <begin position="417"/>
        <end position="443"/>
    </location>
</feature>
<evidence type="ECO:0000313" key="5">
    <source>
        <dbReference type="EMBL" id="VDD92004.1"/>
    </source>
</evidence>
<evidence type="ECO:0000256" key="1">
    <source>
        <dbReference type="SAM" id="MobiDB-lite"/>
    </source>
</evidence>
<accession>A0A158QAX1</accession>
<evidence type="ECO:0000313" key="7">
    <source>
        <dbReference type="WBParaSite" id="EVEC_0000723401-mRNA-1"/>
    </source>
</evidence>
<feature type="transmembrane region" description="Helical" evidence="2">
    <location>
        <begin position="514"/>
        <end position="535"/>
    </location>
</feature>
<feature type="transmembrane region" description="Helical" evidence="2">
    <location>
        <begin position="191"/>
        <end position="214"/>
    </location>
</feature>
<dbReference type="Proteomes" id="UP000274131">
    <property type="component" value="Unassembled WGS sequence"/>
</dbReference>
<feature type="compositionally biased region" description="Polar residues" evidence="1">
    <location>
        <begin position="677"/>
        <end position="686"/>
    </location>
</feature>
<dbReference type="WBParaSite" id="EVEC_0000723401-mRNA-1">
    <property type="protein sequence ID" value="EVEC_0000723401-mRNA-1"/>
    <property type="gene ID" value="EVEC_0000723401"/>
</dbReference>
<keyword evidence="2" id="KW-1133">Transmembrane helix</keyword>
<evidence type="ECO:0000256" key="3">
    <source>
        <dbReference type="SAM" id="SignalP"/>
    </source>
</evidence>
<dbReference type="OrthoDB" id="207378at2759"/>
<feature type="domain" description="Acyltransferase 3" evidence="4">
    <location>
        <begin position="256"/>
        <end position="626"/>
    </location>
</feature>
<sequence>MQISKNYVLLYAFFNALVAVANSADRNYEENLWLQTSNKQLSENCKSAIKKFNNHIDLFGNRSEVEQILQHFFGSGFRNELVSDDRFPNFFLSKQYFLLLQLYRMLQCFKFAGDTPYSVSEHTLHYCYGYNTQRHNSSAYSICIPSPCAEDNLTLLENWKTITTLSKDEVPINETKCIRSRSKTQWYQEPLPIICLLYIVCLLLIVSLTTVYHYHRGDNPKRLSGKLLLAFSAKKNLPKLLKPPSSNRTMITCMYGIRFLTIIWIIIGHSLAWPYIENVDEFKQDIAGHFYNQWISNFLLTVDTFLVLGGTVNAYGWFSKIQRFEEKPGWLSFSYWLAFYRHRIVRLWPAYFYTLAGVIFLSSVHFHDFWPELDPVEQCSKYWWQNLLFISSLFGNKCMGWTWYISTEFMYYLMSPIFLIALHKSLVFGHSLCIATILLSSVFRGYAMIVYNLPVTQLGWVEPKIFTGNFMEHFAEMYIKPHYRIGPYIIGLMLGYHLFNVRNSLPKSFNRNHCIGWTISTILALSSVFGLYPILQRWDWPIYYVIYGSFHRVIFALAIAWVIYACHTGAGGYVNRFLSLKLFYPFSSLSYTVYLSHMPVLFGSFLQLSFPYHYAGKVPMIMQCFVSAIFAHILGLQCTLLSELPGINIEKILLKNFTRDTPKTPELRKLPSKARAPNNQSSDSSL</sequence>
<name>A0A158QAX1_ENTVE</name>
<reference evidence="5 6" key="2">
    <citation type="submission" date="2018-10" db="EMBL/GenBank/DDBJ databases">
        <authorList>
            <consortium name="Pathogen Informatics"/>
        </authorList>
    </citation>
    <scope>NUCLEOTIDE SEQUENCE [LARGE SCALE GENOMIC DNA]</scope>
</reference>
<organism evidence="7">
    <name type="scientific">Enterobius vermicularis</name>
    <name type="common">Human pinworm</name>
    <dbReference type="NCBI Taxonomy" id="51028"/>
    <lineage>
        <taxon>Eukaryota</taxon>
        <taxon>Metazoa</taxon>
        <taxon>Ecdysozoa</taxon>
        <taxon>Nematoda</taxon>
        <taxon>Chromadorea</taxon>
        <taxon>Rhabditida</taxon>
        <taxon>Spirurina</taxon>
        <taxon>Oxyuridomorpha</taxon>
        <taxon>Oxyuroidea</taxon>
        <taxon>Oxyuridae</taxon>
        <taxon>Enterobius</taxon>
    </lineage>
</organism>
<gene>
    <name evidence="5" type="ORF">EVEC_LOCUS6755</name>
</gene>
<feature type="chain" id="PRO_5043135311" evidence="3">
    <location>
        <begin position="24"/>
        <end position="686"/>
    </location>
</feature>
<feature type="region of interest" description="Disordered" evidence="1">
    <location>
        <begin position="664"/>
        <end position="686"/>
    </location>
</feature>
<keyword evidence="6" id="KW-1185">Reference proteome</keyword>
<feature type="transmembrane region" description="Helical" evidence="2">
    <location>
        <begin position="255"/>
        <end position="276"/>
    </location>
</feature>
<feature type="transmembrane region" description="Helical" evidence="2">
    <location>
        <begin position="620"/>
        <end position="641"/>
    </location>
</feature>
<evidence type="ECO:0000256" key="2">
    <source>
        <dbReference type="SAM" id="Phobius"/>
    </source>
</evidence>
<keyword evidence="3" id="KW-0732">Signal</keyword>
<evidence type="ECO:0000259" key="4">
    <source>
        <dbReference type="Pfam" id="PF01757"/>
    </source>
</evidence>
<keyword evidence="2" id="KW-0472">Membrane</keyword>
<dbReference type="InterPro" id="IPR002656">
    <property type="entry name" value="Acyl_transf_3_dom"/>
</dbReference>
<feature type="transmembrane region" description="Helical" evidence="2">
    <location>
        <begin position="485"/>
        <end position="502"/>
    </location>
</feature>
<feature type="signal peptide" evidence="3">
    <location>
        <begin position="1"/>
        <end position="23"/>
    </location>
</feature>
<evidence type="ECO:0000313" key="6">
    <source>
        <dbReference type="Proteomes" id="UP000274131"/>
    </source>
</evidence>
<dbReference type="InterPro" id="IPR052728">
    <property type="entry name" value="O2_lipid_transport_reg"/>
</dbReference>
<dbReference type="AlphaFoldDB" id="A0A158QAX1"/>
<dbReference type="EMBL" id="UXUI01008639">
    <property type="protein sequence ID" value="VDD92004.1"/>
    <property type="molecule type" value="Genomic_DNA"/>
</dbReference>
<proteinExistence type="predicted"/>
<feature type="transmembrane region" description="Helical" evidence="2">
    <location>
        <begin position="350"/>
        <end position="370"/>
    </location>
</feature>
<protein>
    <submittedName>
        <fullName evidence="7">Acyl_transf_3 domain-containing protein</fullName>
    </submittedName>
</protein>
<feature type="transmembrane region" description="Helical" evidence="2">
    <location>
        <begin position="578"/>
        <end position="600"/>
    </location>
</feature>
<dbReference type="Pfam" id="PF01757">
    <property type="entry name" value="Acyl_transf_3"/>
    <property type="match status" value="1"/>
</dbReference>
<dbReference type="PANTHER" id="PTHR11161:SF70">
    <property type="entry name" value="ACYLTRANSFERASE 3 DOMAIN-CONTAINING PROTEIN"/>
    <property type="match status" value="1"/>
</dbReference>
<keyword evidence="2" id="KW-0812">Transmembrane</keyword>
<reference evidence="7" key="1">
    <citation type="submission" date="2016-04" db="UniProtKB">
        <authorList>
            <consortium name="WormBaseParasite"/>
        </authorList>
    </citation>
    <scope>IDENTIFICATION</scope>
</reference>
<feature type="transmembrane region" description="Helical" evidence="2">
    <location>
        <begin position="541"/>
        <end position="566"/>
    </location>
</feature>